<gene>
    <name evidence="1" type="ORF">LCGC14_1416510</name>
</gene>
<dbReference type="AlphaFoldDB" id="A0A0F9M863"/>
<proteinExistence type="predicted"/>
<name>A0A0F9M863_9ZZZZ</name>
<protein>
    <submittedName>
        <fullName evidence="1">Uncharacterized protein</fullName>
    </submittedName>
</protein>
<evidence type="ECO:0000313" key="1">
    <source>
        <dbReference type="EMBL" id="KKM72825.1"/>
    </source>
</evidence>
<reference evidence="1" key="1">
    <citation type="journal article" date="2015" name="Nature">
        <title>Complex archaea that bridge the gap between prokaryotes and eukaryotes.</title>
        <authorList>
            <person name="Spang A."/>
            <person name="Saw J.H."/>
            <person name="Jorgensen S.L."/>
            <person name="Zaremba-Niedzwiedzka K."/>
            <person name="Martijn J."/>
            <person name="Lind A.E."/>
            <person name="van Eijk R."/>
            <person name="Schleper C."/>
            <person name="Guy L."/>
            <person name="Ettema T.J."/>
        </authorList>
    </citation>
    <scope>NUCLEOTIDE SEQUENCE</scope>
</reference>
<dbReference type="EMBL" id="LAZR01009399">
    <property type="protein sequence ID" value="KKM72825.1"/>
    <property type="molecule type" value="Genomic_DNA"/>
</dbReference>
<accession>A0A0F9M863</accession>
<comment type="caution">
    <text evidence="1">The sequence shown here is derived from an EMBL/GenBank/DDBJ whole genome shotgun (WGS) entry which is preliminary data.</text>
</comment>
<organism evidence="1">
    <name type="scientific">marine sediment metagenome</name>
    <dbReference type="NCBI Taxonomy" id="412755"/>
    <lineage>
        <taxon>unclassified sequences</taxon>
        <taxon>metagenomes</taxon>
        <taxon>ecological metagenomes</taxon>
    </lineage>
</organism>
<sequence>MANSPKHKAENGALRIENAWLREIVLDWCYADLDNMSGLEHRRELTRVMARNMGLLPTASKGKKNEPVRD</sequence>